<dbReference type="EMBL" id="SORE01000024">
    <property type="protein sequence ID" value="TDY40524.1"/>
    <property type="molecule type" value="Genomic_DNA"/>
</dbReference>
<dbReference type="InterPro" id="IPR036365">
    <property type="entry name" value="PGBD-like_sf"/>
</dbReference>
<dbReference type="InterPro" id="IPR002477">
    <property type="entry name" value="Peptidoglycan-bd-like"/>
</dbReference>
<gene>
    <name evidence="3" type="ORF">BX592_12437</name>
</gene>
<evidence type="ECO:0000259" key="2">
    <source>
        <dbReference type="Pfam" id="PF11860"/>
    </source>
</evidence>
<feature type="domain" description="N-acetylmuramidase" evidence="2">
    <location>
        <begin position="29"/>
        <end position="191"/>
    </location>
</feature>
<keyword evidence="4" id="KW-1185">Reference proteome</keyword>
<dbReference type="Pfam" id="PF11860">
    <property type="entry name" value="Muramidase"/>
    <property type="match status" value="1"/>
</dbReference>
<dbReference type="RefSeq" id="WP_134196087.1">
    <property type="nucleotide sequence ID" value="NZ_JBHLUW010000036.1"/>
</dbReference>
<accession>A0A4V3HDC9</accession>
<protein>
    <submittedName>
        <fullName evidence="3">Putative peptidoglycan binding protein</fullName>
    </submittedName>
</protein>
<sequence length="262" mass="28452">MSDEFTGHGTPLDSAGMAKALDVLRVGAAELWAVLSVETSGVGFFADRRPKILYERHVFSRLTNRQFDADHPDISSPTPGNYGPTGAHQYDRLNAAIALDREAALKSTSWGLGQVMGFNFNQTGSATVDDMVKRMTASESEQLLCAAGELDGGAVAALRAKDWTNFARIYNGSNFSINNYDKRLSAAFQSYSFGGTPDLMIRAAQNYLIYLGFHPGPVDGVLGKMTRDALNLFEQQEDLPVAPLLDDATLARLQLRADALPI</sequence>
<organism evidence="3 4">
    <name type="scientific">Paraburkholderia rhizosphaerae</name>
    <dbReference type="NCBI Taxonomy" id="480658"/>
    <lineage>
        <taxon>Bacteria</taxon>
        <taxon>Pseudomonadati</taxon>
        <taxon>Pseudomonadota</taxon>
        <taxon>Betaproteobacteria</taxon>
        <taxon>Burkholderiales</taxon>
        <taxon>Burkholderiaceae</taxon>
        <taxon>Paraburkholderia</taxon>
    </lineage>
</organism>
<reference evidence="3 4" key="1">
    <citation type="submission" date="2019-03" db="EMBL/GenBank/DDBJ databases">
        <title>Genomic Encyclopedia of Type Strains, Phase III (KMG-III): the genomes of soil and plant-associated and newly described type strains.</title>
        <authorList>
            <person name="Whitman W."/>
        </authorList>
    </citation>
    <scope>NUCLEOTIDE SEQUENCE [LARGE SCALE GENOMIC DNA]</scope>
    <source>
        <strain evidence="3 4">LMG 29544</strain>
    </source>
</reference>
<feature type="domain" description="Peptidoglycan binding-like" evidence="1">
    <location>
        <begin position="201"/>
        <end position="253"/>
    </location>
</feature>
<evidence type="ECO:0000313" key="4">
    <source>
        <dbReference type="Proteomes" id="UP000295509"/>
    </source>
</evidence>
<dbReference type="InterPro" id="IPR024408">
    <property type="entry name" value="Muramidase"/>
</dbReference>
<dbReference type="Proteomes" id="UP000295509">
    <property type="component" value="Unassembled WGS sequence"/>
</dbReference>
<dbReference type="OrthoDB" id="1523598at2"/>
<dbReference type="Gene3D" id="1.10.101.10">
    <property type="entry name" value="PGBD-like superfamily/PGBD"/>
    <property type="match status" value="1"/>
</dbReference>
<dbReference type="SUPFAM" id="SSF47090">
    <property type="entry name" value="PGBD-like"/>
    <property type="match status" value="1"/>
</dbReference>
<evidence type="ECO:0000313" key="3">
    <source>
        <dbReference type="EMBL" id="TDY40524.1"/>
    </source>
</evidence>
<proteinExistence type="predicted"/>
<evidence type="ECO:0000259" key="1">
    <source>
        <dbReference type="Pfam" id="PF01471"/>
    </source>
</evidence>
<dbReference type="AlphaFoldDB" id="A0A4V3HDC9"/>
<dbReference type="Pfam" id="PF01471">
    <property type="entry name" value="PG_binding_1"/>
    <property type="match status" value="1"/>
</dbReference>
<name>A0A4V3HDC9_9BURK</name>
<comment type="caution">
    <text evidence="3">The sequence shown here is derived from an EMBL/GenBank/DDBJ whole genome shotgun (WGS) entry which is preliminary data.</text>
</comment>
<dbReference type="InterPro" id="IPR036366">
    <property type="entry name" value="PGBDSf"/>
</dbReference>